<evidence type="ECO:0000313" key="6">
    <source>
        <dbReference type="Proteomes" id="UP000186599"/>
    </source>
</evidence>
<dbReference type="SMART" id="SM00978">
    <property type="entry name" value="Tim44"/>
    <property type="match status" value="1"/>
</dbReference>
<evidence type="ECO:0000256" key="1">
    <source>
        <dbReference type="SAM" id="MobiDB-lite"/>
    </source>
</evidence>
<dbReference type="PANTHER" id="PTHR41542:SF1">
    <property type="entry name" value="BLL5807 PROTEIN"/>
    <property type="match status" value="1"/>
</dbReference>
<feature type="region of interest" description="Disordered" evidence="1">
    <location>
        <begin position="28"/>
        <end position="66"/>
    </location>
</feature>
<dbReference type="InterPro" id="IPR007379">
    <property type="entry name" value="Tim44-like_dom"/>
</dbReference>
<keyword evidence="2" id="KW-1133">Transmembrane helix</keyword>
<keyword evidence="2" id="KW-0812">Transmembrane</keyword>
<dbReference type="OrthoDB" id="5298777at2"/>
<feature type="transmembrane region" description="Helical" evidence="2">
    <location>
        <begin position="95"/>
        <end position="114"/>
    </location>
</feature>
<name>A0A1H9P4N4_9GAMM</name>
<sequence length="287" mass="31533">MRWLLPLFTVFLMVGLAVPDAEARRMGGGKSFGAAPMHKSQPAQRQTPQQQANPRNQQQNPAATSGASRWLGPLAGIAAGGLLASMLFGDGFQGLQLFDILIFGLIAFVLFKLFSRRNAPAMQRQPHPAGGPIEQPQAPQSWSPQGGAAAQPAVQPVAAPPLTMDAPAWFNADSFLKGAEEHFYTLQRHWRDGDSAGMAEYLDPALLQQMMIERVDNPPSTNGFVEELEVRLEGIEQRDGRTIATVGFTGLDREFPQDEGERFDESWRLERADGENQPWVICGIRQN</sequence>
<keyword evidence="2" id="KW-0472">Membrane</keyword>
<protein>
    <submittedName>
        <fullName evidence="4">Predicted lipid-binding transport protein, Tim44 family</fullName>
    </submittedName>
</protein>
<evidence type="ECO:0000259" key="3">
    <source>
        <dbReference type="SMART" id="SM00978"/>
    </source>
</evidence>
<evidence type="ECO:0000256" key="2">
    <source>
        <dbReference type="SAM" id="Phobius"/>
    </source>
</evidence>
<dbReference type="EMBL" id="FOUA01000001">
    <property type="protein sequence ID" value="SFL76060.1"/>
    <property type="molecule type" value="Genomic_DNA"/>
</dbReference>
<dbReference type="Proteomes" id="UP000186599">
    <property type="component" value="Unassembled WGS sequence"/>
</dbReference>
<dbReference type="AlphaFoldDB" id="A0A1H9P4N4"/>
<dbReference type="InterPro" id="IPR032710">
    <property type="entry name" value="NTF2-like_dom_sf"/>
</dbReference>
<feature type="domain" description="Tim44-like" evidence="3">
    <location>
        <begin position="154"/>
        <end position="286"/>
    </location>
</feature>
<gene>
    <name evidence="5" type="ORF">SAMN04487855_1081</name>
    <name evidence="4" type="ORF">SAMN05216589_0543</name>
</gene>
<dbReference type="STRING" id="653930.SAMN05216589_0543"/>
<keyword evidence="6" id="KW-1185">Reference proteome</keyword>
<feature type="compositionally biased region" description="Low complexity" evidence="1">
    <location>
        <begin position="41"/>
        <end position="64"/>
    </location>
</feature>
<evidence type="ECO:0000313" key="4">
    <source>
        <dbReference type="EMBL" id="SER43206.1"/>
    </source>
</evidence>
<evidence type="ECO:0000313" key="7">
    <source>
        <dbReference type="Proteomes" id="UP000186904"/>
    </source>
</evidence>
<accession>A0A1H9P4N4</accession>
<dbReference type="EMBL" id="FOGN01000001">
    <property type="protein sequence ID" value="SER43206.1"/>
    <property type="molecule type" value="Genomic_DNA"/>
</dbReference>
<dbReference type="PANTHER" id="PTHR41542">
    <property type="entry name" value="BLL5807 PROTEIN"/>
    <property type="match status" value="1"/>
</dbReference>
<organism evidence="4 7">
    <name type="scientific">Halopseudomonas bauzanensis</name>
    <dbReference type="NCBI Taxonomy" id="653930"/>
    <lineage>
        <taxon>Bacteria</taxon>
        <taxon>Pseudomonadati</taxon>
        <taxon>Pseudomonadota</taxon>
        <taxon>Gammaproteobacteria</taxon>
        <taxon>Pseudomonadales</taxon>
        <taxon>Pseudomonadaceae</taxon>
        <taxon>Halopseudomonas</taxon>
    </lineage>
</organism>
<evidence type="ECO:0000313" key="5">
    <source>
        <dbReference type="EMBL" id="SFL76060.1"/>
    </source>
</evidence>
<dbReference type="Proteomes" id="UP000186904">
    <property type="component" value="Unassembled WGS sequence"/>
</dbReference>
<proteinExistence type="predicted"/>
<feature type="region of interest" description="Disordered" evidence="1">
    <location>
        <begin position="122"/>
        <end position="151"/>
    </location>
</feature>
<dbReference type="SUPFAM" id="SSF54427">
    <property type="entry name" value="NTF2-like"/>
    <property type="match status" value="1"/>
</dbReference>
<reference evidence="6 7" key="1">
    <citation type="submission" date="2016-10" db="EMBL/GenBank/DDBJ databases">
        <authorList>
            <person name="de Groot N.N."/>
        </authorList>
    </citation>
    <scope>NUCLEOTIDE SEQUENCE [LARGE SCALE GENOMIC DNA]</scope>
    <source>
        <strain evidence="5 6">CGMCC 1.9095</strain>
        <strain evidence="4 7">DSM 22558</strain>
    </source>
</reference>
<dbReference type="RefSeq" id="WP_074777685.1">
    <property type="nucleotide sequence ID" value="NZ_FOGN01000001.1"/>
</dbReference>